<keyword evidence="1" id="KW-0472">Membrane</keyword>
<dbReference type="EMBL" id="QTTQ01000010">
    <property type="protein sequence ID" value="REE82267.1"/>
    <property type="molecule type" value="Genomic_DNA"/>
</dbReference>
<keyword evidence="1" id="KW-0812">Transmembrane</keyword>
<comment type="caution">
    <text evidence="3">The sequence shown here is derived from an EMBL/GenBank/DDBJ whole genome shotgun (WGS) entry which is preliminary data.</text>
</comment>
<feature type="transmembrane region" description="Helical" evidence="1">
    <location>
        <begin position="270"/>
        <end position="289"/>
    </location>
</feature>
<proteinExistence type="predicted"/>
<reference evidence="3 4" key="1">
    <citation type="submission" date="2018-08" db="EMBL/GenBank/DDBJ databases">
        <title>Genomic Encyclopedia of Type Strains, Phase III (KMG-III): the genomes of soil and plant-associated and newly described type strains.</title>
        <authorList>
            <person name="Whitman W."/>
        </authorList>
    </citation>
    <scope>NUCLEOTIDE SEQUENCE [LARGE SCALE GENOMIC DNA]</scope>
    <source>
        <strain evidence="3 4">325-5</strain>
    </source>
</reference>
<dbReference type="GO" id="GO:0080120">
    <property type="term" value="P:CAAX-box protein maturation"/>
    <property type="evidence" value="ECO:0007669"/>
    <property type="project" value="UniProtKB-ARBA"/>
</dbReference>
<feature type="transmembrane region" description="Helical" evidence="1">
    <location>
        <begin position="65"/>
        <end position="90"/>
    </location>
</feature>
<name>A0A3D9RR30_9FLAO</name>
<dbReference type="InterPro" id="IPR003675">
    <property type="entry name" value="Rce1/LyrA-like_dom"/>
</dbReference>
<dbReference type="GO" id="GO:0004175">
    <property type="term" value="F:endopeptidase activity"/>
    <property type="evidence" value="ECO:0007669"/>
    <property type="project" value="UniProtKB-ARBA"/>
</dbReference>
<dbReference type="OrthoDB" id="2806188at2"/>
<feature type="domain" description="CAAX prenyl protease 2/Lysostaphin resistance protein A-like" evidence="2">
    <location>
        <begin position="146"/>
        <end position="244"/>
    </location>
</feature>
<evidence type="ECO:0000313" key="3">
    <source>
        <dbReference type="EMBL" id="REE82267.1"/>
    </source>
</evidence>
<gene>
    <name evidence="3" type="ORF">BX611_1813</name>
</gene>
<protein>
    <recommendedName>
        <fullName evidence="2">CAAX prenyl protease 2/Lysostaphin resistance protein A-like domain-containing protein</fullName>
    </recommendedName>
</protein>
<dbReference type="Proteomes" id="UP000256429">
    <property type="component" value="Unassembled WGS sequence"/>
</dbReference>
<feature type="transmembrane region" description="Helical" evidence="1">
    <location>
        <begin position="183"/>
        <end position="200"/>
    </location>
</feature>
<organism evidence="3 4">
    <name type="scientific">Lutibacter oceani</name>
    <dbReference type="NCBI Taxonomy" id="1853311"/>
    <lineage>
        <taxon>Bacteria</taxon>
        <taxon>Pseudomonadati</taxon>
        <taxon>Bacteroidota</taxon>
        <taxon>Flavobacteriia</taxon>
        <taxon>Flavobacteriales</taxon>
        <taxon>Flavobacteriaceae</taxon>
        <taxon>Lutibacter</taxon>
    </lineage>
</organism>
<feature type="transmembrane region" description="Helical" evidence="1">
    <location>
        <begin position="239"/>
        <end position="258"/>
    </location>
</feature>
<evidence type="ECO:0000313" key="4">
    <source>
        <dbReference type="Proteomes" id="UP000256429"/>
    </source>
</evidence>
<dbReference type="PANTHER" id="PTHR39430:SF1">
    <property type="entry name" value="PROTEASE"/>
    <property type="match status" value="1"/>
</dbReference>
<dbReference type="PANTHER" id="PTHR39430">
    <property type="entry name" value="MEMBRANE-ASSOCIATED PROTEASE-RELATED"/>
    <property type="match status" value="1"/>
</dbReference>
<feature type="transmembrane region" description="Helical" evidence="1">
    <location>
        <begin position="143"/>
        <end position="162"/>
    </location>
</feature>
<dbReference type="AlphaFoldDB" id="A0A3D9RR30"/>
<sequence length="319" mass="36500">MKFIQQAYKGNNEWWTYFITIFLLFIGWQFLGVLPLIVTAFYYAGDLETFTSAANDNFTSLGIDSNLYLFLMILTFLGGLIALLLGVKFIHKRNVISVITSRNKIDWSRFFYAFSIWAIIGVIIIAIGYFTEPENYVWNFKPVQFTILVLVSFLFLPIQTTMEEVLFRGYLMQGFGTWFKKSFVALILTSVIFGLLHGLNPEVEKLGWISMVYYIGTGLVLGIFTLMDEGTELAFGFHAANNIIAAVLVTANWTVFQTDALLIDTSEPSIGWEMFVPVLVLYPLVLFIFSKKYGWKDWKGKLFGNIMKPAEFNENEFIA</sequence>
<evidence type="ECO:0000259" key="2">
    <source>
        <dbReference type="Pfam" id="PF02517"/>
    </source>
</evidence>
<accession>A0A3D9RR30</accession>
<evidence type="ECO:0000256" key="1">
    <source>
        <dbReference type="SAM" id="Phobius"/>
    </source>
</evidence>
<keyword evidence="4" id="KW-1185">Reference proteome</keyword>
<feature type="transmembrane region" description="Helical" evidence="1">
    <location>
        <begin position="206"/>
        <end position="227"/>
    </location>
</feature>
<feature type="transmembrane region" description="Helical" evidence="1">
    <location>
        <begin position="21"/>
        <end position="45"/>
    </location>
</feature>
<keyword evidence="1" id="KW-1133">Transmembrane helix</keyword>
<dbReference type="Pfam" id="PF02517">
    <property type="entry name" value="Rce1-like"/>
    <property type="match status" value="1"/>
</dbReference>
<dbReference type="RefSeq" id="WP_115880282.1">
    <property type="nucleotide sequence ID" value="NZ_QTTQ01000010.1"/>
</dbReference>
<feature type="transmembrane region" description="Helical" evidence="1">
    <location>
        <begin position="110"/>
        <end position="131"/>
    </location>
</feature>